<dbReference type="InterPro" id="IPR007138">
    <property type="entry name" value="ABM_dom"/>
</dbReference>
<evidence type="ECO:0000259" key="1">
    <source>
        <dbReference type="PROSITE" id="PS51725"/>
    </source>
</evidence>
<dbReference type="Gene3D" id="3.30.70.100">
    <property type="match status" value="1"/>
</dbReference>
<comment type="caution">
    <text evidence="2">The sequence shown here is derived from an EMBL/GenBank/DDBJ whole genome shotgun (WGS) entry which is preliminary data.</text>
</comment>
<reference evidence="2 3" key="1">
    <citation type="submission" date="2018-10" db="EMBL/GenBank/DDBJ databases">
        <title>Genomic Encyclopedia of Archaeal and Bacterial Type Strains, Phase II (KMG-II): from individual species to whole genera.</title>
        <authorList>
            <person name="Goeker M."/>
        </authorList>
    </citation>
    <scope>NUCLEOTIDE SEQUENCE [LARGE SCALE GENOMIC DNA]</scope>
    <source>
        <strain evidence="2 3">RP-AC37</strain>
    </source>
</reference>
<dbReference type="SUPFAM" id="SSF54909">
    <property type="entry name" value="Dimeric alpha+beta barrel"/>
    <property type="match status" value="1"/>
</dbReference>
<dbReference type="InParanoid" id="A0A420XRG3"/>
<dbReference type="AlphaFoldDB" id="A0A420XRG3"/>
<evidence type="ECO:0000313" key="2">
    <source>
        <dbReference type="EMBL" id="RKS77475.1"/>
    </source>
</evidence>
<dbReference type="InterPro" id="IPR011008">
    <property type="entry name" value="Dimeric_a/b-barrel"/>
</dbReference>
<feature type="domain" description="ABM" evidence="1">
    <location>
        <begin position="1"/>
        <end position="86"/>
    </location>
</feature>
<accession>A0A420XRG3</accession>
<proteinExistence type="predicted"/>
<dbReference type="EMBL" id="RBWV01000010">
    <property type="protein sequence ID" value="RKS77475.1"/>
    <property type="molecule type" value="Genomic_DNA"/>
</dbReference>
<dbReference type="PROSITE" id="PS51725">
    <property type="entry name" value="ABM"/>
    <property type="match status" value="1"/>
</dbReference>
<organism evidence="2 3">
    <name type="scientific">Motilibacter peucedani</name>
    <dbReference type="NCBI Taxonomy" id="598650"/>
    <lineage>
        <taxon>Bacteria</taxon>
        <taxon>Bacillati</taxon>
        <taxon>Actinomycetota</taxon>
        <taxon>Actinomycetes</taxon>
        <taxon>Motilibacterales</taxon>
        <taxon>Motilibacteraceae</taxon>
        <taxon>Motilibacter</taxon>
    </lineage>
</organism>
<dbReference type="Proteomes" id="UP000281955">
    <property type="component" value="Unassembled WGS sequence"/>
</dbReference>
<gene>
    <name evidence="2" type="ORF">CLV35_1161</name>
</gene>
<protein>
    <submittedName>
        <fullName evidence="2">Quinol monooxygenase YgiN</fullName>
    </submittedName>
</protein>
<dbReference type="Pfam" id="PF03992">
    <property type="entry name" value="ABM"/>
    <property type="match status" value="1"/>
</dbReference>
<keyword evidence="3" id="KW-1185">Reference proteome</keyword>
<keyword evidence="2" id="KW-0503">Monooxygenase</keyword>
<keyword evidence="2" id="KW-0560">Oxidoreductase</keyword>
<dbReference type="GO" id="GO:0004497">
    <property type="term" value="F:monooxygenase activity"/>
    <property type="evidence" value="ECO:0007669"/>
    <property type="project" value="UniProtKB-KW"/>
</dbReference>
<evidence type="ECO:0000313" key="3">
    <source>
        <dbReference type="Proteomes" id="UP000281955"/>
    </source>
</evidence>
<sequence length="101" mass="10660">MRFSLVSDAAAAEFDDLLSAALPGVEADEPGTLVYLVHRVADPLERVVTAVYADAAAHETHNARPGMAALLARLPELTSSVLVEEHSSVTGFAHLPAKELV</sequence>
<name>A0A420XRG3_9ACTN</name>